<proteinExistence type="inferred from homology"/>
<name>A0ABS5HY44_9GAMM</name>
<evidence type="ECO:0000256" key="5">
    <source>
        <dbReference type="ARBA" id="ARBA00022519"/>
    </source>
</evidence>
<evidence type="ECO:0000256" key="6">
    <source>
        <dbReference type="ARBA" id="ARBA00022692"/>
    </source>
</evidence>
<dbReference type="EMBL" id="JAAIKR010000001">
    <property type="protein sequence ID" value="MBR9726698.1"/>
    <property type="molecule type" value="Genomic_DNA"/>
</dbReference>
<evidence type="ECO:0000313" key="13">
    <source>
        <dbReference type="EMBL" id="MBR9726698.1"/>
    </source>
</evidence>
<dbReference type="InterPro" id="IPR022346">
    <property type="entry name" value="T2SS_GspH"/>
</dbReference>
<evidence type="ECO:0000256" key="1">
    <source>
        <dbReference type="ARBA" id="ARBA00004377"/>
    </source>
</evidence>
<evidence type="ECO:0000256" key="10">
    <source>
        <dbReference type="ARBA" id="ARBA00030775"/>
    </source>
</evidence>
<comment type="similarity">
    <text evidence="9">Belongs to the GSP H family.</text>
</comment>
<comment type="caution">
    <text evidence="13">The sequence shown here is derived from an EMBL/GenBank/DDBJ whole genome shotgun (WGS) entry which is preliminary data.</text>
</comment>
<keyword evidence="14" id="KW-1185">Reference proteome</keyword>
<feature type="domain" description="General secretion pathway GspH" evidence="12">
    <location>
        <begin position="46"/>
        <end position="158"/>
    </location>
</feature>
<keyword evidence="7 11" id="KW-1133">Transmembrane helix</keyword>
<evidence type="ECO:0000256" key="8">
    <source>
        <dbReference type="ARBA" id="ARBA00023136"/>
    </source>
</evidence>
<evidence type="ECO:0000256" key="11">
    <source>
        <dbReference type="SAM" id="Phobius"/>
    </source>
</evidence>
<evidence type="ECO:0000256" key="3">
    <source>
        <dbReference type="ARBA" id="ARBA00022475"/>
    </source>
</evidence>
<accession>A0ABS5HY44</accession>
<dbReference type="Proteomes" id="UP000811844">
    <property type="component" value="Unassembled WGS sequence"/>
</dbReference>
<keyword evidence="6 11" id="KW-0812">Transmembrane</keyword>
<dbReference type="Gene3D" id="3.55.40.10">
    <property type="entry name" value="minor pseudopilin epsh domain"/>
    <property type="match status" value="1"/>
</dbReference>
<dbReference type="Pfam" id="PF07963">
    <property type="entry name" value="N_methyl"/>
    <property type="match status" value="1"/>
</dbReference>
<organism evidence="13 14">
    <name type="scientific">Shewanella intestini</name>
    <dbReference type="NCBI Taxonomy" id="2017544"/>
    <lineage>
        <taxon>Bacteria</taxon>
        <taxon>Pseudomonadati</taxon>
        <taxon>Pseudomonadota</taxon>
        <taxon>Gammaproteobacteria</taxon>
        <taxon>Alteromonadales</taxon>
        <taxon>Shewanellaceae</taxon>
        <taxon>Shewanella</taxon>
    </lineage>
</organism>
<evidence type="ECO:0000256" key="4">
    <source>
        <dbReference type="ARBA" id="ARBA00022481"/>
    </source>
</evidence>
<keyword evidence="8 11" id="KW-0472">Membrane</keyword>
<protein>
    <recommendedName>
        <fullName evidence="2">Type II secretion system protein H</fullName>
    </recommendedName>
    <alternativeName>
        <fullName evidence="10">General secretion pathway protein H</fullName>
    </alternativeName>
</protein>
<dbReference type="SUPFAM" id="SSF54523">
    <property type="entry name" value="Pili subunits"/>
    <property type="match status" value="1"/>
</dbReference>
<evidence type="ECO:0000313" key="14">
    <source>
        <dbReference type="Proteomes" id="UP000811844"/>
    </source>
</evidence>
<evidence type="ECO:0000256" key="9">
    <source>
        <dbReference type="ARBA" id="ARBA00025772"/>
    </source>
</evidence>
<dbReference type="Pfam" id="PF12019">
    <property type="entry name" value="GspH"/>
    <property type="match status" value="1"/>
</dbReference>
<dbReference type="InterPro" id="IPR012902">
    <property type="entry name" value="N_methyl_site"/>
</dbReference>
<dbReference type="NCBIfam" id="TIGR02532">
    <property type="entry name" value="IV_pilin_GFxxxE"/>
    <property type="match status" value="1"/>
</dbReference>
<dbReference type="RefSeq" id="WP_153662057.1">
    <property type="nucleotide sequence ID" value="NZ_JAAIKR010000001.1"/>
</dbReference>
<reference evidence="13 14" key="1">
    <citation type="submission" date="2020-02" db="EMBL/GenBank/DDBJ databases">
        <title>Shewanella WXL01 sp. nov., a marine bacterium isolated from green algae in Luhuitou Fringing Reef (Northern South China Sea).</title>
        <authorList>
            <person name="Wang X."/>
        </authorList>
    </citation>
    <scope>NUCLEOTIDE SEQUENCE [LARGE SCALE GENOMIC DNA]</scope>
    <source>
        <strain evidence="13 14">MCCC 1A01895</strain>
    </source>
</reference>
<keyword evidence="3" id="KW-1003">Cell membrane</keyword>
<evidence type="ECO:0000256" key="7">
    <source>
        <dbReference type="ARBA" id="ARBA00022989"/>
    </source>
</evidence>
<feature type="transmembrane region" description="Helical" evidence="11">
    <location>
        <begin position="12"/>
        <end position="31"/>
    </location>
</feature>
<evidence type="ECO:0000256" key="2">
    <source>
        <dbReference type="ARBA" id="ARBA00021549"/>
    </source>
</evidence>
<dbReference type="InterPro" id="IPR045584">
    <property type="entry name" value="Pilin-like"/>
</dbReference>
<sequence length="170" mass="18231">MKQQNGFTLVELMVTLVVAGILVAVAVPSLTNTYYNTRSKSAISGIESSITFARNQAVSYGRNISVCAGTGTGCSGDWIEGYHIFIDDDRDGKPDTNTEVLKYYSGFNNKDHISVSISSPISFNADGLLNNTSKIDILYCPADKSSKYAKAITINISGKTSMVTTTVTCS</sequence>
<gene>
    <name evidence="13" type="ORF">G3R48_01670</name>
</gene>
<keyword evidence="5" id="KW-0997">Cell inner membrane</keyword>
<comment type="subcellular location">
    <subcellularLocation>
        <location evidence="1">Cell inner membrane</location>
        <topology evidence="1">Single-pass membrane protein</topology>
    </subcellularLocation>
</comment>
<evidence type="ECO:0000259" key="12">
    <source>
        <dbReference type="Pfam" id="PF12019"/>
    </source>
</evidence>
<keyword evidence="4" id="KW-0488">Methylation</keyword>